<comment type="similarity">
    <text evidence="1 3 7">Belongs to the Glu/Leu/Phe/Val dehydrogenases family.</text>
</comment>
<feature type="site" description="Important for catalysis" evidence="6">
    <location>
        <position position="143"/>
    </location>
</feature>
<dbReference type="SUPFAM" id="SSF51735">
    <property type="entry name" value="NAD(P)-binding Rossmann-fold domains"/>
    <property type="match status" value="1"/>
</dbReference>
<keyword evidence="2 3" id="KW-0560">Oxidoreductase</keyword>
<feature type="active site" description="Proton donor" evidence="4">
    <location>
        <position position="103"/>
    </location>
</feature>
<comment type="caution">
    <text evidence="9">The sequence shown here is derived from an EMBL/GenBank/DDBJ whole genome shotgun (WGS) entry which is preliminary data.</text>
</comment>
<dbReference type="Gene3D" id="3.40.50.720">
    <property type="entry name" value="NAD(P)-binding Rossmann-like Domain"/>
    <property type="match status" value="1"/>
</dbReference>
<dbReference type="Gene3D" id="3.40.50.10860">
    <property type="entry name" value="Leucine Dehydrogenase, chain A, domain 1"/>
    <property type="match status" value="1"/>
</dbReference>
<dbReference type="InterPro" id="IPR006097">
    <property type="entry name" value="Glu/Leu/Phe/Val/Trp_DH_dimer"/>
</dbReference>
<dbReference type="SUPFAM" id="SSF53223">
    <property type="entry name" value="Aminoacid dehydrogenase-like, N-terminal domain"/>
    <property type="match status" value="1"/>
</dbReference>
<feature type="binding site" evidence="5">
    <location>
        <position position="217"/>
    </location>
    <ligand>
        <name>NAD(+)</name>
        <dbReference type="ChEBI" id="CHEBI:57540"/>
    </ligand>
</feature>
<protein>
    <recommendedName>
        <fullName evidence="3">Glutamate dehydrogenase</fullName>
    </recommendedName>
</protein>
<evidence type="ECO:0000256" key="1">
    <source>
        <dbReference type="ARBA" id="ARBA00006382"/>
    </source>
</evidence>
<proteinExistence type="inferred from homology"/>
<dbReference type="InterPro" id="IPR033524">
    <property type="entry name" value="Glu/Leu/Phe/Val_DH_AS"/>
</dbReference>
<evidence type="ECO:0000313" key="9">
    <source>
        <dbReference type="EMBL" id="OGI81588.1"/>
    </source>
</evidence>
<dbReference type="PRINTS" id="PR00082">
    <property type="entry name" value="GLFDHDRGNASE"/>
</dbReference>
<evidence type="ECO:0000256" key="6">
    <source>
        <dbReference type="PIRSR" id="PIRSR000185-3"/>
    </source>
</evidence>
<dbReference type="Pfam" id="PF02812">
    <property type="entry name" value="ELFV_dehydrog_N"/>
    <property type="match status" value="1"/>
</dbReference>
<evidence type="ECO:0000256" key="5">
    <source>
        <dbReference type="PIRSR" id="PIRSR000185-2"/>
    </source>
</evidence>
<dbReference type="GO" id="GO:0006538">
    <property type="term" value="P:L-glutamate catabolic process"/>
    <property type="evidence" value="ECO:0007669"/>
    <property type="project" value="TreeGrafter"/>
</dbReference>
<dbReference type="InterPro" id="IPR046346">
    <property type="entry name" value="Aminoacid_DH-like_N_sf"/>
</dbReference>
<dbReference type="InterPro" id="IPR014362">
    <property type="entry name" value="Glu_DH"/>
</dbReference>
<feature type="binding site" evidence="5">
    <location>
        <position position="345"/>
    </location>
    <ligand>
        <name>substrate</name>
    </ligand>
</feature>
<dbReference type="CDD" id="cd01076">
    <property type="entry name" value="NAD_bind_1_Glu_DH"/>
    <property type="match status" value="1"/>
</dbReference>
<evidence type="ECO:0000259" key="8">
    <source>
        <dbReference type="SMART" id="SM00839"/>
    </source>
</evidence>
<dbReference type="InterPro" id="IPR036291">
    <property type="entry name" value="NAD(P)-bd_dom_sf"/>
</dbReference>
<evidence type="ECO:0000256" key="2">
    <source>
        <dbReference type="ARBA" id="ARBA00023002"/>
    </source>
</evidence>
<dbReference type="FunFam" id="3.40.50.10860:FF:000003">
    <property type="entry name" value="Glutamate dehydrogenase"/>
    <property type="match status" value="1"/>
</dbReference>
<feature type="binding site" evidence="5">
    <location>
        <position position="67"/>
    </location>
    <ligand>
        <name>substrate</name>
    </ligand>
</feature>
<feature type="domain" description="Glutamate/phenylalanine/leucine/valine/L-tryptophan dehydrogenase C-terminal" evidence="8">
    <location>
        <begin position="180"/>
        <end position="406"/>
    </location>
</feature>
<organism evidence="9 10">
    <name type="scientific">Candidatus Nomurabacteria bacterium RIFCSPHIGHO2_02_FULL_42_24</name>
    <dbReference type="NCBI Taxonomy" id="1801757"/>
    <lineage>
        <taxon>Bacteria</taxon>
        <taxon>Candidatus Nomuraibacteriota</taxon>
    </lineage>
</organism>
<dbReference type="EMBL" id="MFUH01000024">
    <property type="protein sequence ID" value="OGI81588.1"/>
    <property type="molecule type" value="Genomic_DNA"/>
</dbReference>
<keyword evidence="5" id="KW-0547">Nucleotide-binding</keyword>
<sequence>MPNVFENALRQLERANQVKKFPEDFLTLLHQPQREVRAHIPVRMDDGTLRVFEGYRVEYNNARGPYKGGIRFHPETDINEVKALAFWMTLKCAVANLPMGGGKGGITVDPKKLSKTELEKLARGWMRAFADILGPRKDVPAPDVNTTPEIMVWMVDEYAKITGDKSGAVITGKPLDKGGSEGRGPATGLGGFYVFDKLRAYYELPEKCAVVVHGFGNVGLNAAESFERAGHKIIGVADSRGAIRKIDGIKVAELIEHKNKTGSVVGFAGSESITHAENIISECDILIPAALENQITAQNASQIKAKFILELANGPITPEADDILFERGIPVVPDILANSGGVTVSTFEWEQNLKGEHWGEKEVLEKLKKIMETEAQNVFTKSQELKTDLRRAAFILALERIQTATEL</sequence>
<dbReference type="PROSITE" id="PS00074">
    <property type="entry name" value="GLFV_DEHYDROGENASE"/>
    <property type="match status" value="1"/>
</dbReference>
<evidence type="ECO:0000256" key="3">
    <source>
        <dbReference type="PIRNR" id="PIRNR000185"/>
    </source>
</evidence>
<dbReference type="AlphaFoldDB" id="A0A1F6WI62"/>
<evidence type="ECO:0000256" key="4">
    <source>
        <dbReference type="PIRSR" id="PIRSR000185-1"/>
    </source>
</evidence>
<name>A0A1F6WI62_9BACT</name>
<feature type="binding site" evidence="5">
    <location>
        <position position="187"/>
    </location>
    <ligand>
        <name>NAD(+)</name>
        <dbReference type="ChEBI" id="CHEBI:57540"/>
    </ligand>
</feature>
<dbReference type="GO" id="GO:0000166">
    <property type="term" value="F:nucleotide binding"/>
    <property type="evidence" value="ECO:0007669"/>
    <property type="project" value="UniProtKB-KW"/>
</dbReference>
<dbReference type="SMART" id="SM00839">
    <property type="entry name" value="ELFV_dehydrog"/>
    <property type="match status" value="1"/>
</dbReference>
<dbReference type="InterPro" id="IPR006096">
    <property type="entry name" value="Glu/Leu/Phe/Val/Trp_DH_C"/>
</dbReference>
<dbReference type="PANTHER" id="PTHR11606">
    <property type="entry name" value="GLUTAMATE DEHYDROGENASE"/>
    <property type="match status" value="1"/>
</dbReference>
<evidence type="ECO:0000256" key="7">
    <source>
        <dbReference type="RuleBase" id="RU004417"/>
    </source>
</evidence>
<feature type="binding site" evidence="5">
    <location>
        <position position="91"/>
    </location>
    <ligand>
        <name>substrate</name>
    </ligand>
</feature>
<gene>
    <name evidence="9" type="ORF">A3B93_00025</name>
</gene>
<dbReference type="InterPro" id="IPR033922">
    <property type="entry name" value="NAD_bind_Glu_DH"/>
</dbReference>
<dbReference type="GO" id="GO:0004352">
    <property type="term" value="F:glutamate dehydrogenase (NAD+) activity"/>
    <property type="evidence" value="ECO:0007669"/>
    <property type="project" value="TreeGrafter"/>
</dbReference>
<dbReference type="InterPro" id="IPR006095">
    <property type="entry name" value="Glu/Leu/Phe/Val/Trp_DH"/>
</dbReference>
<dbReference type="PANTHER" id="PTHR11606:SF13">
    <property type="entry name" value="GLUTAMATE DEHYDROGENASE 1, MITOCHONDRIAL"/>
    <property type="match status" value="1"/>
</dbReference>
<dbReference type="Pfam" id="PF00208">
    <property type="entry name" value="ELFV_dehydrog"/>
    <property type="match status" value="1"/>
</dbReference>
<dbReference type="Proteomes" id="UP000179880">
    <property type="component" value="Unassembled WGS sequence"/>
</dbReference>
<evidence type="ECO:0000313" key="10">
    <source>
        <dbReference type="Proteomes" id="UP000179880"/>
    </source>
</evidence>
<keyword evidence="5" id="KW-0520">NAD</keyword>
<dbReference type="PIRSF" id="PIRSF000185">
    <property type="entry name" value="Glu_DH"/>
    <property type="match status" value="1"/>
</dbReference>
<reference evidence="9 10" key="1">
    <citation type="journal article" date="2016" name="Nat. Commun.">
        <title>Thousands of microbial genomes shed light on interconnected biogeochemical processes in an aquifer system.</title>
        <authorList>
            <person name="Anantharaman K."/>
            <person name="Brown C.T."/>
            <person name="Hug L.A."/>
            <person name="Sharon I."/>
            <person name="Castelle C.J."/>
            <person name="Probst A.J."/>
            <person name="Thomas B.C."/>
            <person name="Singh A."/>
            <person name="Wilkins M.J."/>
            <person name="Karaoz U."/>
            <person name="Brodie E.L."/>
            <person name="Williams K.H."/>
            <person name="Hubbard S.S."/>
            <person name="Banfield J.F."/>
        </authorList>
    </citation>
    <scope>NUCLEOTIDE SEQUENCE [LARGE SCALE GENOMIC DNA]</scope>
</reference>
<accession>A0A1F6WI62</accession>